<evidence type="ECO:0000259" key="15">
    <source>
        <dbReference type="PROSITE" id="PS51163"/>
    </source>
</evidence>
<dbReference type="PATRIC" id="fig|476272.21.peg.1471"/>
<comment type="subcellular location">
    <subcellularLocation>
        <location evidence="1 13">Cytoplasm</location>
    </subcellularLocation>
</comment>
<comment type="similarity">
    <text evidence="2 13">Belongs to the SUA5 family.</text>
</comment>
<feature type="binding site" evidence="14">
    <location>
        <position position="153"/>
    </location>
    <ligand>
        <name>ATP</name>
        <dbReference type="ChEBI" id="CHEBI:30616"/>
    </ligand>
</feature>
<evidence type="ECO:0000256" key="8">
    <source>
        <dbReference type="ARBA" id="ARBA00022695"/>
    </source>
</evidence>
<feature type="binding site" evidence="14">
    <location>
        <position position="143"/>
    </location>
    <ligand>
        <name>L-threonine</name>
        <dbReference type="ChEBI" id="CHEBI:57926"/>
    </ligand>
</feature>
<evidence type="ECO:0000256" key="11">
    <source>
        <dbReference type="ARBA" id="ARBA00029774"/>
    </source>
</evidence>
<reference evidence="16 17" key="2">
    <citation type="submission" date="2009-02" db="EMBL/GenBank/DDBJ databases">
        <title>Draft genome sequence of Blautia hydrogenotrophica DSM 10507 (Ruminococcus hydrogenotrophicus DSM 10507).</title>
        <authorList>
            <person name="Sudarsanam P."/>
            <person name="Ley R."/>
            <person name="Guruge J."/>
            <person name="Turnbaugh P.J."/>
            <person name="Mahowald M."/>
            <person name="Liep D."/>
            <person name="Gordon J."/>
        </authorList>
    </citation>
    <scope>NUCLEOTIDE SEQUENCE [LARGE SCALE GENOMIC DNA]</scope>
    <source>
        <strain evidence="17">DSM 10507 / JCM 14656 / S5a33</strain>
    </source>
</reference>
<dbReference type="HOGENOM" id="CLU_031397_0_0_9"/>
<proteinExistence type="inferred from homology"/>
<feature type="binding site" evidence="14">
    <location>
        <position position="123"/>
    </location>
    <ligand>
        <name>L-threonine</name>
        <dbReference type="ChEBI" id="CHEBI:57926"/>
    </ligand>
</feature>
<keyword evidence="7 13" id="KW-0819">tRNA processing</keyword>
<accession>C0CMF8</accession>
<dbReference type="Gene3D" id="3.90.870.10">
    <property type="entry name" value="DHBP synthase"/>
    <property type="match status" value="1"/>
</dbReference>
<dbReference type="PROSITE" id="PS51163">
    <property type="entry name" value="YRDC"/>
    <property type="match status" value="1"/>
</dbReference>
<dbReference type="RefSeq" id="WP_005949060.1">
    <property type="nucleotide sequence ID" value="NZ_CP136423.1"/>
</dbReference>
<dbReference type="eggNOG" id="COG0009">
    <property type="taxonomic scope" value="Bacteria"/>
</dbReference>
<evidence type="ECO:0000313" key="16">
    <source>
        <dbReference type="EMBL" id="EEG49052.1"/>
    </source>
</evidence>
<evidence type="ECO:0000256" key="10">
    <source>
        <dbReference type="ARBA" id="ARBA00022840"/>
    </source>
</evidence>
<feature type="domain" description="YrdC-like" evidence="15">
    <location>
        <begin position="15"/>
        <end position="201"/>
    </location>
</feature>
<feature type="binding site" evidence="14">
    <location>
        <position position="197"/>
    </location>
    <ligand>
        <name>ATP</name>
        <dbReference type="ChEBI" id="CHEBI:30616"/>
    </ligand>
</feature>
<evidence type="ECO:0000313" key="17">
    <source>
        <dbReference type="Proteomes" id="UP000003100"/>
    </source>
</evidence>
<dbReference type="InterPro" id="IPR050156">
    <property type="entry name" value="TC-AMP_synthase_SUA5"/>
</dbReference>
<feature type="binding site" evidence="14">
    <location>
        <position position="145"/>
    </location>
    <ligand>
        <name>ATP</name>
        <dbReference type="ChEBI" id="CHEBI:30616"/>
    </ligand>
</feature>
<dbReference type="Gene3D" id="3.40.50.11030">
    <property type="entry name" value="Threonylcarbamoyl-AMP synthase, C-terminal domain"/>
    <property type="match status" value="1"/>
</dbReference>
<evidence type="ECO:0000256" key="6">
    <source>
        <dbReference type="ARBA" id="ARBA00022679"/>
    </source>
</evidence>
<dbReference type="EMBL" id="ACBZ01000106">
    <property type="protein sequence ID" value="EEG49052.1"/>
    <property type="molecule type" value="Genomic_DNA"/>
</dbReference>
<evidence type="ECO:0000256" key="12">
    <source>
        <dbReference type="ARBA" id="ARBA00048366"/>
    </source>
</evidence>
<comment type="catalytic activity">
    <reaction evidence="12 13">
        <text>L-threonine + hydrogencarbonate + ATP = L-threonylcarbamoyladenylate + diphosphate + H2O</text>
        <dbReference type="Rhea" id="RHEA:36407"/>
        <dbReference type="ChEBI" id="CHEBI:15377"/>
        <dbReference type="ChEBI" id="CHEBI:17544"/>
        <dbReference type="ChEBI" id="CHEBI:30616"/>
        <dbReference type="ChEBI" id="CHEBI:33019"/>
        <dbReference type="ChEBI" id="CHEBI:57926"/>
        <dbReference type="ChEBI" id="CHEBI:73682"/>
        <dbReference type="EC" id="2.7.7.87"/>
    </reaction>
</comment>
<dbReference type="GO" id="GO:0005737">
    <property type="term" value="C:cytoplasm"/>
    <property type="evidence" value="ECO:0007669"/>
    <property type="project" value="UniProtKB-SubCell"/>
</dbReference>
<dbReference type="InterPro" id="IPR010923">
    <property type="entry name" value="T(6)A37_SUA5"/>
</dbReference>
<dbReference type="InterPro" id="IPR005145">
    <property type="entry name" value="Sua5_C"/>
</dbReference>
<name>C0CMF8_BLAHS</name>
<dbReference type="InterPro" id="IPR006070">
    <property type="entry name" value="Sua5-like_dom"/>
</dbReference>
<keyword evidence="6 13" id="KW-0808">Transferase</keyword>
<dbReference type="InterPro" id="IPR038385">
    <property type="entry name" value="Sua5/YwlC_C"/>
</dbReference>
<keyword evidence="10 13" id="KW-0067">ATP-binding</keyword>
<dbReference type="PANTHER" id="PTHR17490:SF16">
    <property type="entry name" value="THREONYLCARBAMOYL-AMP SYNTHASE"/>
    <property type="match status" value="1"/>
</dbReference>
<dbReference type="Proteomes" id="UP000003100">
    <property type="component" value="Unassembled WGS sequence"/>
</dbReference>
<evidence type="ECO:0000256" key="7">
    <source>
        <dbReference type="ARBA" id="ARBA00022694"/>
    </source>
</evidence>
<evidence type="ECO:0000256" key="4">
    <source>
        <dbReference type="ARBA" id="ARBA00015492"/>
    </source>
</evidence>
<dbReference type="InterPro" id="IPR017945">
    <property type="entry name" value="DHBP_synth_RibB-like_a/b_dom"/>
</dbReference>
<sequence length="356" mass="38488">MKTLICKVNAEKPEQDIISQAGKILREGGLVAFPTETVYGLGGNALDAAASEKIYAAKGRPSDNPLIVHIARMEDLEKIVTGVPKKAKILAEACWPGPLTMILPKSEEVPYETTGGLDSVAVRYPSHPVAQALILAAGGFVAAPSANTSGRPSPTTAAHVQEDLTGAVDMILDGGQVGIGIESTIVDFTEKIPTVLRPGYISLEKLKELLGEVKMDKGLLRADASQRPKAPGMKYRHYAPKAELTIVEGSTEYVVAYINQKAKEASKRGRQIGIIGTEETFPYYSSGVVRCIGSRKKEEGIALHLYEVLRDFDQCEVEAIYSESFDTPKMGQAIMNRLLKAAGHRVVQAEKKINDR</sequence>
<evidence type="ECO:0000256" key="13">
    <source>
        <dbReference type="PIRNR" id="PIRNR004930"/>
    </source>
</evidence>
<feature type="binding site" evidence="14">
    <location>
        <position position="69"/>
    </location>
    <ligand>
        <name>L-threonine</name>
        <dbReference type="ChEBI" id="CHEBI:57926"/>
    </ligand>
</feature>
<keyword evidence="5 13" id="KW-0963">Cytoplasm</keyword>
<dbReference type="GO" id="GO:0003725">
    <property type="term" value="F:double-stranded RNA binding"/>
    <property type="evidence" value="ECO:0007669"/>
    <property type="project" value="UniProtKB-UniRule"/>
</dbReference>
<dbReference type="GO" id="GO:0006450">
    <property type="term" value="P:regulation of translational fidelity"/>
    <property type="evidence" value="ECO:0007669"/>
    <property type="project" value="TreeGrafter"/>
</dbReference>
<keyword evidence="8 13" id="KW-0548">Nucleotidyltransferase</keyword>
<dbReference type="GO" id="GO:0061710">
    <property type="term" value="F:L-threonylcarbamoyladenylate synthase"/>
    <property type="evidence" value="ECO:0007669"/>
    <property type="project" value="UniProtKB-EC"/>
</dbReference>
<keyword evidence="17" id="KW-1185">Reference proteome</keyword>
<evidence type="ECO:0000256" key="3">
    <source>
        <dbReference type="ARBA" id="ARBA00012584"/>
    </source>
</evidence>
<feature type="binding site" evidence="14">
    <location>
        <position position="60"/>
    </location>
    <ligand>
        <name>ATP</name>
        <dbReference type="ChEBI" id="CHEBI:30616"/>
    </ligand>
</feature>
<dbReference type="GO" id="GO:0005524">
    <property type="term" value="F:ATP binding"/>
    <property type="evidence" value="ECO:0007669"/>
    <property type="project" value="UniProtKB-UniRule"/>
</dbReference>
<dbReference type="FunFam" id="3.90.870.10:FF:000009">
    <property type="entry name" value="Threonylcarbamoyl-AMP synthase, putative"/>
    <property type="match status" value="1"/>
</dbReference>
<comment type="function">
    <text evidence="13">Required for the formation of a threonylcarbamoyl group on adenosine at position 37 (t(6)A37) in tRNAs that read codons beginning with adenine.</text>
</comment>
<reference evidence="16 17" key="1">
    <citation type="submission" date="2009-01" db="EMBL/GenBank/DDBJ databases">
        <authorList>
            <person name="Fulton L."/>
            <person name="Clifton S."/>
            <person name="Fulton B."/>
            <person name="Xu J."/>
            <person name="Minx P."/>
            <person name="Pepin K.H."/>
            <person name="Johnson M."/>
            <person name="Bhonagiri V."/>
            <person name="Nash W.E."/>
            <person name="Mardis E.R."/>
            <person name="Wilson R.K."/>
        </authorList>
    </citation>
    <scope>NUCLEOTIDE SEQUENCE [LARGE SCALE GENOMIC DNA]</scope>
    <source>
        <strain evidence="17">DSM 10507 / JCM 14656 / S5a33</strain>
    </source>
</reference>
<evidence type="ECO:0000256" key="2">
    <source>
        <dbReference type="ARBA" id="ARBA00007663"/>
    </source>
</evidence>
<dbReference type="PIRSF" id="PIRSF004930">
    <property type="entry name" value="Tln_factor_SUA5"/>
    <property type="match status" value="1"/>
</dbReference>
<evidence type="ECO:0000256" key="9">
    <source>
        <dbReference type="ARBA" id="ARBA00022741"/>
    </source>
</evidence>
<dbReference type="SUPFAM" id="SSF55821">
    <property type="entry name" value="YrdC/RibB"/>
    <property type="match status" value="1"/>
</dbReference>
<dbReference type="NCBIfam" id="TIGR00057">
    <property type="entry name" value="L-threonylcarbamoyladenylate synthase"/>
    <property type="match status" value="1"/>
</dbReference>
<dbReference type="AlphaFoldDB" id="C0CMF8"/>
<feature type="binding site" evidence="14">
    <location>
        <position position="64"/>
    </location>
    <ligand>
        <name>ATP</name>
        <dbReference type="ChEBI" id="CHEBI:30616"/>
    </ligand>
</feature>
<dbReference type="Pfam" id="PF01300">
    <property type="entry name" value="Sua5_yciO_yrdC"/>
    <property type="match status" value="1"/>
</dbReference>
<gene>
    <name evidence="16" type="ORF">RUMHYD_02041</name>
</gene>
<protein>
    <recommendedName>
        <fullName evidence="4 13">Threonylcarbamoyl-AMP synthase</fullName>
        <shortName evidence="13">TC-AMP synthase</shortName>
        <ecNumber evidence="3 13">2.7.7.87</ecNumber>
    </recommendedName>
    <alternativeName>
        <fullName evidence="11 13">L-threonylcarbamoyladenylate synthase</fullName>
    </alternativeName>
</protein>
<evidence type="ECO:0000256" key="1">
    <source>
        <dbReference type="ARBA" id="ARBA00004496"/>
    </source>
</evidence>
<evidence type="ECO:0000256" key="14">
    <source>
        <dbReference type="PIRSR" id="PIRSR004930-1"/>
    </source>
</evidence>
<organism evidence="16 17">
    <name type="scientific">Blautia hydrogenotrophica (strain DSM 10507 / JCM 14656 / S5a33)</name>
    <name type="common">Ruminococcus hydrogenotrophicus</name>
    <dbReference type="NCBI Taxonomy" id="476272"/>
    <lineage>
        <taxon>Bacteria</taxon>
        <taxon>Bacillati</taxon>
        <taxon>Bacillota</taxon>
        <taxon>Clostridia</taxon>
        <taxon>Lachnospirales</taxon>
        <taxon>Lachnospiraceae</taxon>
        <taxon>Blautia</taxon>
    </lineage>
</organism>
<feature type="binding site" evidence="14">
    <location>
        <position position="183"/>
    </location>
    <ligand>
        <name>L-threonine</name>
        <dbReference type="ChEBI" id="CHEBI:57926"/>
    </ligand>
</feature>
<dbReference type="Pfam" id="PF03481">
    <property type="entry name" value="Sua5_C"/>
    <property type="match status" value="1"/>
</dbReference>
<keyword evidence="9 13" id="KW-0547">Nucleotide-binding</keyword>
<feature type="binding site" evidence="14">
    <location>
        <position position="238"/>
    </location>
    <ligand>
        <name>ATP</name>
        <dbReference type="ChEBI" id="CHEBI:30616"/>
    </ligand>
</feature>
<dbReference type="PANTHER" id="PTHR17490">
    <property type="entry name" value="SUA5"/>
    <property type="match status" value="1"/>
</dbReference>
<dbReference type="GeneID" id="86820850"/>
<dbReference type="GO" id="GO:0008033">
    <property type="term" value="P:tRNA processing"/>
    <property type="evidence" value="ECO:0007669"/>
    <property type="project" value="UniProtKB-KW"/>
</dbReference>
<dbReference type="EC" id="2.7.7.87" evidence="3 13"/>
<evidence type="ECO:0000256" key="5">
    <source>
        <dbReference type="ARBA" id="ARBA00022490"/>
    </source>
</evidence>
<dbReference type="GO" id="GO:0000049">
    <property type="term" value="F:tRNA binding"/>
    <property type="evidence" value="ECO:0007669"/>
    <property type="project" value="TreeGrafter"/>
</dbReference>
<feature type="binding site" evidence="14">
    <location>
        <position position="37"/>
    </location>
    <ligand>
        <name>L-threonine</name>
        <dbReference type="ChEBI" id="CHEBI:57926"/>
    </ligand>
</feature>